<dbReference type="Proteomes" id="UP000601435">
    <property type="component" value="Unassembled WGS sequence"/>
</dbReference>
<evidence type="ECO:0000313" key="3">
    <source>
        <dbReference type="Proteomes" id="UP000601435"/>
    </source>
</evidence>
<name>A0A812NBH7_9DINO</name>
<sequence>MASAPSSADTGAIGPSAPRLIDGFTVEEWLQWISEQGILDDVLPPADESETGSAAIPQGLIAEQSQLLASMAKRLDQQEVEYDKTFSKKEMAAEAIHRQKLHKMMVQKDKEIQQLKEEHRRQLQETGVDDLRRQVRRLEKDNASLRKENERLEASLSKSSTLESELKHERERADKAEANRESDRLAHFNLRNTLHGRIESLLKNLKEVALWKAEQWQRDVDRQERQLDEAKLLSTTSLPAAQSPMFRGQSGRLQLEDLKRHGNVSKASYTCGLHREALQWWLGRNLPEQPLDAAPDADITAPVTAAQCLTSLEVLWSPLGSQSLEYARKCKALNRTDPNNVPAARSDKGSHFKIIGAYASVLFAQNRKFFKQQILSIGISQDVRGSVEFIRARAVAKSMDVCNFVLDVHDIDGSKASLDKARQIWESVESFAKGDEKILSDFRKSVKDRQVCKRPLTCRMDSEMGHLQGLRCVLRCALHKGQRSLESAIAADERCNMLIDGLITAYSTSSTDHGSLARGLRNTKLKSMFAEHCQKDIDALDGHLTKLTGFRFAAQRFDSILEVARLIVLHIRPIVHSLVHLKLSDAKYEKWGSKMLSFFTAPNLLLLSLIAELAASCSHYHHRFDNKGAKATIICKMGYWYGTLKAELDRLFTFNDGSPPLVLSPDFTAGFVQTMRTSYDLLVTETIIAGGKLQFYRKGLESEASLRKQVAAELGSIQNVMRLYLQSVDPGDHAIASSLRPFDLEYWQQHFSDETLSSTFEPLAQIIGHPARAADLASQYLACRPTALQLQRQGVSDTAWLEAAKHWGDRLVVLRDAVSFMSSVFASTAEIEQQFSLLQMLASGRKSHTTLVHLRDAMKECDRSTSSNATVQSILKAAGMSRVRQLEPKAVKGVTLAGQKRKRQDQLNNLVPAQDAEDAAELEAVTQEAALSRRGKDYEKLCKTLQENSKRQKKRFAEDALPQGSCRPDVRKLHQHEKKQKDLLENVRRLDRRELHCVSLAQPELLKCNTVAVALTADDERDLMGLGLKTVLWQNTTQQFESLMQVRNLVWFCRDPDVEMQCFLASGAGAVSGFVMTTRLLGGFLGTAEWFKVCQAHSRIVQPPARVKPALWERTEVCFHKSLEADPSLPDAAIAIGKAVEASVKVRNPSLWQLRSDWKQVTGKEAFILISASVSDCESKLEKLKQKAVQEILRSLYRSKNWHFAICMMDAFDDLLTAGTSAADMSSKPKKACTDVDPKVTVSPGDGPLVALAKVLMETLEKDIANEIISPMMPEFEYWDAQAYLPESKGGILPLSAELYQEKIREDKELTCMVTLREVGLAPGCNQAIEHLDMVPMFGSIVKFHDRFLDQGPETLRKFTTLISVRSESLPFPNEYEILNGSIWRFAFLYGYARSLEQHDLRDRFRKAARSFPVTFQWATDSSLIRQRVQEDQNLKSKRELAGLPIHRLSKVVVHVQKELKDGGKGFKAEDVYKYLNEVKWSAADGKEFSKTGVASAIKIQGRLTQRAVRLLDCMEAYLGSGKHPFGSLSALDVVCQKTNVRDGELSGKLLEFCLEAIFVRLLRGNTKSQDGGRELVRTQCVIFLGIRRILYFLREKMGFQCWLSFLGFHESQPKGILLTQSRDILSEEGLPAAMVGSERLCRESLAMLIDGVADQSLEEALQGNPNMNGEDLLSTAALESCFMWKRIKELRAGEERERLVAEASAAAPAAPVDPAPPAPVPAQVDVQSGARSSTAEEVPVADEEAAEVPKASWKKYFPDLILPESMAETLSGKDEAVLARLHQFACARFLAAGVQSTVTFAETPKTDLQHFLQQHPLLSSRTSDDRIVYVYDCKAHNDKFSERYRTRPFFLLPPLDENHLASCLGATAPKDRDMFIILDGRRLEAASKFRKIVNKSGTGNWKGAPSFLFRLVYDNQEFSTGGYASTRTRTSVGALPEPIETVTVLHPKTCELENRERRFLNLPGSSFTRALTGIRLLSSEDHSLRIPCSVMTEVQKDQVVQGDASAGGQGAAGPDPDSGSGADGLVFYPWTSEEGVFLEFLNFWAHEKAVVVSFTAGCGQLELACVRQGTQCLTLTLNAKHREVILQRLVLLVMLHTLRGSTDFVGNRRVLEERPSGGSQDMAVDAAAAPAAPPAAPVAGQSQTQAGAESDGSGSGDDSDSA</sequence>
<keyword evidence="3" id="KW-1185">Reference proteome</keyword>
<dbReference type="OrthoDB" id="413662at2759"/>
<feature type="compositionally biased region" description="Low complexity" evidence="1">
    <location>
        <begin position="154"/>
        <end position="163"/>
    </location>
</feature>
<reference evidence="2" key="1">
    <citation type="submission" date="2021-02" db="EMBL/GenBank/DDBJ databases">
        <authorList>
            <person name="Dougan E. K."/>
            <person name="Rhodes N."/>
            <person name="Thang M."/>
            <person name="Chan C."/>
        </authorList>
    </citation>
    <scope>NUCLEOTIDE SEQUENCE</scope>
</reference>
<protein>
    <submittedName>
        <fullName evidence="2">Uncharacterized protein</fullName>
    </submittedName>
</protein>
<accession>A0A812NBH7</accession>
<gene>
    <name evidence="2" type="ORF">SNEC2469_LOCUS7662</name>
</gene>
<feature type="compositionally biased region" description="Basic and acidic residues" evidence="1">
    <location>
        <begin position="164"/>
        <end position="180"/>
    </location>
</feature>
<dbReference type="EMBL" id="CAJNJA010012920">
    <property type="protein sequence ID" value="CAE7308301.1"/>
    <property type="molecule type" value="Genomic_DNA"/>
</dbReference>
<feature type="region of interest" description="Disordered" evidence="1">
    <location>
        <begin position="2114"/>
        <end position="2163"/>
    </location>
</feature>
<evidence type="ECO:0000256" key="1">
    <source>
        <dbReference type="SAM" id="MobiDB-lite"/>
    </source>
</evidence>
<proteinExistence type="predicted"/>
<comment type="caution">
    <text evidence="2">The sequence shown here is derived from an EMBL/GenBank/DDBJ whole genome shotgun (WGS) entry which is preliminary data.</text>
</comment>
<feature type="region of interest" description="Disordered" evidence="1">
    <location>
        <begin position="149"/>
        <end position="180"/>
    </location>
</feature>
<evidence type="ECO:0000313" key="2">
    <source>
        <dbReference type="EMBL" id="CAE7308301.1"/>
    </source>
</evidence>
<organism evidence="2 3">
    <name type="scientific">Symbiodinium necroappetens</name>
    <dbReference type="NCBI Taxonomy" id="1628268"/>
    <lineage>
        <taxon>Eukaryota</taxon>
        <taxon>Sar</taxon>
        <taxon>Alveolata</taxon>
        <taxon>Dinophyceae</taxon>
        <taxon>Suessiales</taxon>
        <taxon>Symbiodiniaceae</taxon>
        <taxon>Symbiodinium</taxon>
    </lineage>
</organism>